<reference evidence="7 9" key="1">
    <citation type="submission" date="2020-08" db="EMBL/GenBank/DDBJ databases">
        <title>Plant Genome Project.</title>
        <authorList>
            <person name="Zhang R.-G."/>
        </authorList>
    </citation>
    <scope>NUCLEOTIDE SEQUENCE [LARGE SCALE GENOMIC DNA]</scope>
    <source>
        <tissue evidence="7">Rhizome</tissue>
    </source>
</reference>
<gene>
    <name evidence="8" type="ORF">ZIOFF_031297</name>
    <name evidence="7" type="ORF">ZIOFF_034874</name>
</gene>
<protein>
    <recommendedName>
        <fullName evidence="2">glutathione transferase</fullName>
        <ecNumber evidence="2">2.5.1.18</ecNumber>
    </recommendedName>
</protein>
<dbReference type="InterPro" id="IPR010987">
    <property type="entry name" value="Glutathione-S-Trfase_C-like"/>
</dbReference>
<evidence type="ECO:0000259" key="5">
    <source>
        <dbReference type="PROSITE" id="PS50404"/>
    </source>
</evidence>
<comment type="catalytic activity">
    <reaction evidence="4">
        <text>RX + glutathione = an S-substituted glutathione + a halide anion + H(+)</text>
        <dbReference type="Rhea" id="RHEA:16437"/>
        <dbReference type="ChEBI" id="CHEBI:15378"/>
        <dbReference type="ChEBI" id="CHEBI:16042"/>
        <dbReference type="ChEBI" id="CHEBI:17792"/>
        <dbReference type="ChEBI" id="CHEBI:57925"/>
        <dbReference type="ChEBI" id="CHEBI:90779"/>
        <dbReference type="EC" id="2.5.1.18"/>
    </reaction>
</comment>
<dbReference type="GO" id="GO:0009635">
    <property type="term" value="P:response to herbicide"/>
    <property type="evidence" value="ECO:0007669"/>
    <property type="project" value="UniProtKB-ARBA"/>
</dbReference>
<dbReference type="GO" id="GO:0043295">
    <property type="term" value="F:glutathione binding"/>
    <property type="evidence" value="ECO:0007669"/>
    <property type="project" value="TreeGrafter"/>
</dbReference>
<dbReference type="FunFam" id="3.40.30.10:FF:000016">
    <property type="entry name" value="Glutathione S-transferase F2"/>
    <property type="match status" value="1"/>
</dbReference>
<dbReference type="Pfam" id="PF02798">
    <property type="entry name" value="GST_N"/>
    <property type="match status" value="1"/>
</dbReference>
<dbReference type="FunFam" id="1.20.1050.10:FF:000004">
    <property type="entry name" value="Glutathione S-transferase F2"/>
    <property type="match status" value="1"/>
</dbReference>
<evidence type="ECO:0000256" key="3">
    <source>
        <dbReference type="ARBA" id="ARBA00022679"/>
    </source>
</evidence>
<sequence>MATVKVIGSPTSAEVARVLTCLFEKDIEFQLIRVDNYKGQRRLPDYLKLQPFGQALAFEDGKQILVDSREICRHVAEKYAQQGNKDLLGSGTLQRASIEQWLLTEARNFDPPASDLVYNLAFAPLLALEQDREAVERGKKKLNTVLDIYDRRLDETQYLAGDKFTLADLSHLPNAHRLVQYTDFSAMFESRKRVARWWEAISSRASWKRVVQMQQEPPHII</sequence>
<keyword evidence="3" id="KW-0808">Transferase</keyword>
<dbReference type="InterPro" id="IPR034347">
    <property type="entry name" value="GST_Phi_C"/>
</dbReference>
<evidence type="ECO:0000259" key="6">
    <source>
        <dbReference type="PROSITE" id="PS50405"/>
    </source>
</evidence>
<dbReference type="SFLD" id="SFLDG00358">
    <property type="entry name" value="Main_(cytGST)"/>
    <property type="match status" value="1"/>
</dbReference>
<name>A0A8J5GDZ4_ZINOF</name>
<dbReference type="Pfam" id="PF00043">
    <property type="entry name" value="GST_C"/>
    <property type="match status" value="1"/>
</dbReference>
<organism evidence="7 9">
    <name type="scientific">Zingiber officinale</name>
    <name type="common">Ginger</name>
    <name type="synonym">Amomum zingiber</name>
    <dbReference type="NCBI Taxonomy" id="94328"/>
    <lineage>
        <taxon>Eukaryota</taxon>
        <taxon>Viridiplantae</taxon>
        <taxon>Streptophyta</taxon>
        <taxon>Embryophyta</taxon>
        <taxon>Tracheophyta</taxon>
        <taxon>Spermatophyta</taxon>
        <taxon>Magnoliopsida</taxon>
        <taxon>Liliopsida</taxon>
        <taxon>Zingiberales</taxon>
        <taxon>Zingiberaceae</taxon>
        <taxon>Zingiber</taxon>
    </lineage>
</organism>
<dbReference type="EC" id="2.5.1.18" evidence="2"/>
<dbReference type="InterPro" id="IPR040079">
    <property type="entry name" value="Glutathione_S-Trfase"/>
</dbReference>
<proteinExistence type="inferred from homology"/>
<dbReference type="SFLD" id="SFLDS00019">
    <property type="entry name" value="Glutathione_Transferase_(cytos"/>
    <property type="match status" value="1"/>
</dbReference>
<dbReference type="CDD" id="cd03187">
    <property type="entry name" value="GST_C_Phi"/>
    <property type="match status" value="1"/>
</dbReference>
<evidence type="ECO:0000256" key="1">
    <source>
        <dbReference type="ARBA" id="ARBA00010128"/>
    </source>
</evidence>
<dbReference type="AlphaFoldDB" id="A0A8J5GDZ4"/>
<evidence type="ECO:0000313" key="8">
    <source>
        <dbReference type="EMBL" id="KAG6505983.1"/>
    </source>
</evidence>
<keyword evidence="9" id="KW-1185">Reference proteome</keyword>
<dbReference type="SMR" id="A0A8J5GDZ4"/>
<dbReference type="GO" id="GO:0005737">
    <property type="term" value="C:cytoplasm"/>
    <property type="evidence" value="ECO:0007669"/>
    <property type="project" value="TreeGrafter"/>
</dbReference>
<dbReference type="PROSITE" id="PS50404">
    <property type="entry name" value="GST_NTER"/>
    <property type="match status" value="1"/>
</dbReference>
<dbReference type="EMBL" id="JACMSC010000009">
    <property type="protein sequence ID" value="KAG6505983.1"/>
    <property type="molecule type" value="Genomic_DNA"/>
</dbReference>
<dbReference type="GO" id="GO:0006749">
    <property type="term" value="P:glutathione metabolic process"/>
    <property type="evidence" value="ECO:0007669"/>
    <property type="project" value="TreeGrafter"/>
</dbReference>
<comment type="caution">
    <text evidence="7">The sequence shown here is derived from an EMBL/GenBank/DDBJ whole genome shotgun (WGS) entry which is preliminary data.</text>
</comment>
<dbReference type="GO" id="GO:0004364">
    <property type="term" value="F:glutathione transferase activity"/>
    <property type="evidence" value="ECO:0007669"/>
    <property type="project" value="UniProtKB-EC"/>
</dbReference>
<dbReference type="EMBL" id="JACMSC010000010">
    <property type="protein sequence ID" value="KAG6502589.1"/>
    <property type="molecule type" value="Genomic_DNA"/>
</dbReference>
<feature type="domain" description="GST C-terminal" evidence="6">
    <location>
        <begin position="91"/>
        <end position="219"/>
    </location>
</feature>
<dbReference type="PROSITE" id="PS50405">
    <property type="entry name" value="GST_CTER"/>
    <property type="match status" value="1"/>
</dbReference>
<dbReference type="InterPro" id="IPR004045">
    <property type="entry name" value="Glutathione_S-Trfase_N"/>
</dbReference>
<evidence type="ECO:0000313" key="7">
    <source>
        <dbReference type="EMBL" id="KAG6502589.1"/>
    </source>
</evidence>
<dbReference type="OrthoDB" id="422574at2759"/>
<dbReference type="PANTHER" id="PTHR43900:SF79">
    <property type="entry name" value="GLUTATHIONE S-TRANSFERASE"/>
    <property type="match status" value="1"/>
</dbReference>
<evidence type="ECO:0000256" key="4">
    <source>
        <dbReference type="ARBA" id="ARBA00047960"/>
    </source>
</evidence>
<dbReference type="InterPro" id="IPR004046">
    <property type="entry name" value="GST_C"/>
</dbReference>
<feature type="domain" description="GST N-terminal" evidence="5">
    <location>
        <begin position="2"/>
        <end position="83"/>
    </location>
</feature>
<dbReference type="SFLD" id="SFLDG01154">
    <property type="entry name" value="Main.5:_Phi-like"/>
    <property type="match status" value="1"/>
</dbReference>
<comment type="similarity">
    <text evidence="1">Belongs to the GST superfamily. Phi family.</text>
</comment>
<evidence type="ECO:0000313" key="9">
    <source>
        <dbReference type="Proteomes" id="UP000734854"/>
    </source>
</evidence>
<accession>A0A8J5GDZ4</accession>
<evidence type="ECO:0000256" key="2">
    <source>
        <dbReference type="ARBA" id="ARBA00012452"/>
    </source>
</evidence>
<dbReference type="Proteomes" id="UP000734854">
    <property type="component" value="Unassembled WGS sequence"/>
</dbReference>
<dbReference type="PANTHER" id="PTHR43900">
    <property type="entry name" value="GLUTATHIONE S-TRANSFERASE RHO"/>
    <property type="match status" value="1"/>
</dbReference>